<evidence type="ECO:0000256" key="7">
    <source>
        <dbReference type="ARBA" id="ARBA00022833"/>
    </source>
</evidence>
<evidence type="ECO:0000256" key="6">
    <source>
        <dbReference type="ARBA" id="ARBA00022723"/>
    </source>
</evidence>
<feature type="region of interest" description="Disordered" evidence="8">
    <location>
        <begin position="207"/>
        <end position="261"/>
    </location>
</feature>
<keyword evidence="3" id="KW-0489">Methyltransferase</keyword>
<evidence type="ECO:0008006" key="13">
    <source>
        <dbReference type="Google" id="ProtNLM"/>
    </source>
</evidence>
<feature type="compositionally biased region" description="Gly residues" evidence="8">
    <location>
        <begin position="16"/>
        <end position="36"/>
    </location>
</feature>
<evidence type="ECO:0000256" key="1">
    <source>
        <dbReference type="ARBA" id="ARBA00004286"/>
    </source>
</evidence>
<evidence type="ECO:0000256" key="8">
    <source>
        <dbReference type="SAM" id="MobiDB-lite"/>
    </source>
</evidence>
<dbReference type="AlphaFoldDB" id="A0A2V0PIE5"/>
<dbReference type="GO" id="GO:0032259">
    <property type="term" value="P:methylation"/>
    <property type="evidence" value="ECO:0007669"/>
    <property type="project" value="UniProtKB-KW"/>
</dbReference>
<feature type="compositionally biased region" description="Gly residues" evidence="8">
    <location>
        <begin position="219"/>
        <end position="261"/>
    </location>
</feature>
<dbReference type="SMART" id="SM00317">
    <property type="entry name" value="SET"/>
    <property type="match status" value="1"/>
</dbReference>
<evidence type="ECO:0000256" key="5">
    <source>
        <dbReference type="ARBA" id="ARBA00022691"/>
    </source>
</evidence>
<feature type="region of interest" description="Disordered" evidence="8">
    <location>
        <begin position="1"/>
        <end position="43"/>
    </location>
</feature>
<dbReference type="Proteomes" id="UP000247498">
    <property type="component" value="Unassembled WGS sequence"/>
</dbReference>
<proteinExistence type="predicted"/>
<dbReference type="GO" id="GO:0046872">
    <property type="term" value="F:metal ion binding"/>
    <property type="evidence" value="ECO:0007669"/>
    <property type="project" value="UniProtKB-KW"/>
</dbReference>
<dbReference type="EMBL" id="BDRX01000106">
    <property type="protein sequence ID" value="GBF97713.1"/>
    <property type="molecule type" value="Genomic_DNA"/>
</dbReference>
<dbReference type="Pfam" id="PF00856">
    <property type="entry name" value="SET"/>
    <property type="match status" value="1"/>
</dbReference>
<dbReference type="FunCoup" id="A0A2V0PIE5">
    <property type="interactions" value="750"/>
</dbReference>
<name>A0A2V0PIE5_9CHLO</name>
<evidence type="ECO:0000256" key="2">
    <source>
        <dbReference type="ARBA" id="ARBA00022454"/>
    </source>
</evidence>
<evidence type="ECO:0000259" key="10">
    <source>
        <dbReference type="PROSITE" id="PS50868"/>
    </source>
</evidence>
<dbReference type="PROSITE" id="PS50280">
    <property type="entry name" value="SET"/>
    <property type="match status" value="1"/>
</dbReference>
<evidence type="ECO:0000256" key="4">
    <source>
        <dbReference type="ARBA" id="ARBA00022679"/>
    </source>
</evidence>
<dbReference type="PROSITE" id="PS50868">
    <property type="entry name" value="POST_SET"/>
    <property type="match status" value="1"/>
</dbReference>
<keyword evidence="12" id="KW-1185">Reference proteome</keyword>
<dbReference type="OrthoDB" id="5792673at2759"/>
<dbReference type="InterPro" id="IPR050973">
    <property type="entry name" value="H3K9_Histone-Lys_N-MTase"/>
</dbReference>
<dbReference type="STRING" id="307507.A0A2V0PIE5"/>
<dbReference type="GO" id="GO:0008168">
    <property type="term" value="F:methyltransferase activity"/>
    <property type="evidence" value="ECO:0007669"/>
    <property type="project" value="UniProtKB-KW"/>
</dbReference>
<gene>
    <name evidence="11" type="ORF">Rsub_10877</name>
</gene>
<evidence type="ECO:0000313" key="11">
    <source>
        <dbReference type="EMBL" id="GBF97713.1"/>
    </source>
</evidence>
<dbReference type="PANTHER" id="PTHR46223:SF3">
    <property type="entry name" value="HISTONE-LYSINE N-METHYLTRANSFERASE SET-23"/>
    <property type="match status" value="1"/>
</dbReference>
<feature type="domain" description="SET" evidence="9">
    <location>
        <begin position="138"/>
        <end position="340"/>
    </location>
</feature>
<keyword evidence="5" id="KW-0949">S-adenosyl-L-methionine</keyword>
<keyword evidence="7" id="KW-0862">Zinc</keyword>
<keyword evidence="2" id="KW-0158">Chromosome</keyword>
<dbReference type="InterPro" id="IPR046341">
    <property type="entry name" value="SET_dom_sf"/>
</dbReference>
<keyword evidence="4" id="KW-0808">Transferase</keyword>
<dbReference type="PANTHER" id="PTHR46223">
    <property type="entry name" value="HISTONE-LYSINE N-METHYLTRANSFERASE SUV39H"/>
    <property type="match status" value="1"/>
</dbReference>
<evidence type="ECO:0000313" key="12">
    <source>
        <dbReference type="Proteomes" id="UP000247498"/>
    </source>
</evidence>
<evidence type="ECO:0000259" key="9">
    <source>
        <dbReference type="PROSITE" id="PS50280"/>
    </source>
</evidence>
<reference evidence="11 12" key="1">
    <citation type="journal article" date="2018" name="Sci. Rep.">
        <title>Raphidocelis subcapitata (=Pseudokirchneriella subcapitata) provides an insight into genome evolution and environmental adaptations in the Sphaeropleales.</title>
        <authorList>
            <person name="Suzuki S."/>
            <person name="Yamaguchi H."/>
            <person name="Nakajima N."/>
            <person name="Kawachi M."/>
        </authorList>
    </citation>
    <scope>NUCLEOTIDE SEQUENCE [LARGE SCALE GENOMIC DNA]</scope>
    <source>
        <strain evidence="11 12">NIES-35</strain>
    </source>
</reference>
<dbReference type="InterPro" id="IPR001214">
    <property type="entry name" value="SET_dom"/>
</dbReference>
<dbReference type="SUPFAM" id="SSF82199">
    <property type="entry name" value="SET domain"/>
    <property type="match status" value="1"/>
</dbReference>
<dbReference type="InParanoid" id="A0A2V0PIE5"/>
<protein>
    <recommendedName>
        <fullName evidence="13">Histone-lysine N-methyltransferase</fullName>
    </recommendedName>
</protein>
<sequence>MQYPEPTPVIIDSGGSDSGGGSGGGGSGGGARGDTGGDLPPAFEYLQRTPMPSAAIESTGGCSCSGACGEQCPCASEHWEGLATLALPQESRSVLTLLECGPACGCAKGSSAASGTAGGSGGGQPACAARSTQRGVRARLAVTKLPGKGWGLRTLQPIGPGAFVCEYAGEPLGSAAARAALARYDAGARAAEEAAAAAAAAGAGGGSAALSRDLPGEGSSSGGDGGGGVGGLDSSSGGSGGGRGLESSGGGGLESSSAGGGAPPHHALLVARLVLPSGASLRLNLDATRRGNVARFINHACDGGNLEPVFVTARGELLPRVALFARRAIAAGEELTFSYGGAATGPEAEAGAAAGGVVGRRGEVRCQCGAPCCRGFLPRGEV</sequence>
<comment type="subcellular location">
    <subcellularLocation>
        <location evidence="1">Chromosome</location>
    </subcellularLocation>
</comment>
<accession>A0A2V0PIE5</accession>
<feature type="domain" description="Post-SET" evidence="10">
    <location>
        <begin position="362"/>
        <end position="378"/>
    </location>
</feature>
<keyword evidence="6" id="KW-0479">Metal-binding</keyword>
<dbReference type="Gene3D" id="2.170.270.10">
    <property type="entry name" value="SET domain"/>
    <property type="match status" value="2"/>
</dbReference>
<evidence type="ECO:0000256" key="3">
    <source>
        <dbReference type="ARBA" id="ARBA00022603"/>
    </source>
</evidence>
<organism evidence="11 12">
    <name type="scientific">Raphidocelis subcapitata</name>
    <dbReference type="NCBI Taxonomy" id="307507"/>
    <lineage>
        <taxon>Eukaryota</taxon>
        <taxon>Viridiplantae</taxon>
        <taxon>Chlorophyta</taxon>
        <taxon>core chlorophytes</taxon>
        <taxon>Chlorophyceae</taxon>
        <taxon>CS clade</taxon>
        <taxon>Sphaeropleales</taxon>
        <taxon>Selenastraceae</taxon>
        <taxon>Raphidocelis</taxon>
    </lineage>
</organism>
<comment type="caution">
    <text evidence="11">The sequence shown here is derived from an EMBL/GenBank/DDBJ whole genome shotgun (WGS) entry which is preliminary data.</text>
</comment>
<dbReference type="GO" id="GO:0005694">
    <property type="term" value="C:chromosome"/>
    <property type="evidence" value="ECO:0007669"/>
    <property type="project" value="UniProtKB-SubCell"/>
</dbReference>
<dbReference type="InterPro" id="IPR003616">
    <property type="entry name" value="Post-SET_dom"/>
</dbReference>